<dbReference type="PATRIC" id="fig|28092.6.peg.4562"/>
<sequence>MTSTSGLPLSAIQCHLSSKAIDLSLRPWVVEEIYRVDRTAEIAALMQTVCSLCNAAHETATTFTDTALAQDLSKVFGDMIFTPDDARNWRRDVANAAKNSTRFAESHQDLIGFTACTERQIVGSAQIPAPIVSFMEEHQSPTLLVTDEFAKKGETDAVIQLLRAVSRAAGRRDALLFPLANNQDALTLALLPPGMFRELQSYRRAATEVSAKLVRGQADAEINRAAVEAGSEFPSSLIASSSAPKAAAVRAFHRDPRWTKKVTNANCDSLMQYILRLAIGDVNIFRANR</sequence>
<keyword evidence="2" id="KW-1185">Reference proteome</keyword>
<reference evidence="1 2" key="1">
    <citation type="submission" date="2015-03" db="EMBL/GenBank/DDBJ databases">
        <title>Draft Genome Sequence of Burkholderia andropogonis type strain ICMP2807, isolated from Sorghum bicolor.</title>
        <authorList>
            <person name="Lopes-Santos L."/>
            <person name="Castro D.B."/>
            <person name="Ottoboni L.M."/>
            <person name="Park D."/>
            <person name="Weirc B.S."/>
            <person name="Destefano S.A."/>
        </authorList>
    </citation>
    <scope>NUCLEOTIDE SEQUENCE [LARGE SCALE GENOMIC DNA]</scope>
    <source>
        <strain evidence="1 2">ICMP2807</strain>
    </source>
</reference>
<name>A0A0F5JXT7_9BURK</name>
<evidence type="ECO:0000313" key="1">
    <source>
        <dbReference type="EMBL" id="KKB62077.1"/>
    </source>
</evidence>
<evidence type="ECO:0000313" key="2">
    <source>
        <dbReference type="Proteomes" id="UP000033618"/>
    </source>
</evidence>
<comment type="caution">
    <text evidence="1">The sequence shown here is derived from an EMBL/GenBank/DDBJ whole genome shotgun (WGS) entry which is preliminary data.</text>
</comment>
<dbReference type="EMBL" id="LAQU01000025">
    <property type="protein sequence ID" value="KKB62077.1"/>
    <property type="molecule type" value="Genomic_DNA"/>
</dbReference>
<gene>
    <name evidence="1" type="ORF">WM40_19460</name>
</gene>
<accession>A0A0F5JXT7</accession>
<organism evidence="1 2">
    <name type="scientific">Robbsia andropogonis</name>
    <dbReference type="NCBI Taxonomy" id="28092"/>
    <lineage>
        <taxon>Bacteria</taxon>
        <taxon>Pseudomonadati</taxon>
        <taxon>Pseudomonadota</taxon>
        <taxon>Betaproteobacteria</taxon>
        <taxon>Burkholderiales</taxon>
        <taxon>Burkholderiaceae</taxon>
        <taxon>Robbsia</taxon>
    </lineage>
</organism>
<protein>
    <submittedName>
        <fullName evidence="1">Uncharacterized protein</fullName>
    </submittedName>
</protein>
<dbReference type="AlphaFoldDB" id="A0A0F5JXT7"/>
<proteinExistence type="predicted"/>
<dbReference type="Proteomes" id="UP000033618">
    <property type="component" value="Unassembled WGS sequence"/>
</dbReference>